<dbReference type="Proteomes" id="UP000015241">
    <property type="component" value="Unassembled WGS sequence"/>
</dbReference>
<dbReference type="InterPro" id="IPR000210">
    <property type="entry name" value="BTB/POZ_dom"/>
</dbReference>
<evidence type="ECO:0000313" key="2">
    <source>
        <dbReference type="EMBL" id="EPS95505.1"/>
    </source>
</evidence>
<sequence>MPTIFENAKHSEQFNAADSDITISSSDGVLFKVHKRNLAAHSEVFPEGDLATNDEVVLLTEESSTLELLFQYMYRQPQPDITELPFERLSKLAEAAEKYRVFSAMEICRVMMKASLPSHAIAVLAYGAKHGYSKVYSEAAPHTLAVDPAEAFRYLGHAWFVHWVLYREPYLKALAYARKPPSPGGHLLHKGGYAECDLWKPFQQKVADAFETDVPAMNRINDIFSTASGRTGLSACTQCTRRADAWSAQIIKKVSTLPQFTLTLPDPMADTSSEHTDTDN</sequence>
<dbReference type="OrthoDB" id="2786393at2759"/>
<proteinExistence type="predicted"/>
<dbReference type="InterPro" id="IPR011333">
    <property type="entry name" value="SKP1/BTB/POZ_sf"/>
</dbReference>
<dbReference type="Gene3D" id="3.30.710.10">
    <property type="entry name" value="Potassium Channel Kv1.1, Chain A"/>
    <property type="match status" value="1"/>
</dbReference>
<organism evidence="2 3">
    <name type="scientific">Fomitopsis schrenkii</name>
    <name type="common">Brown rot fungus</name>
    <dbReference type="NCBI Taxonomy" id="2126942"/>
    <lineage>
        <taxon>Eukaryota</taxon>
        <taxon>Fungi</taxon>
        <taxon>Dikarya</taxon>
        <taxon>Basidiomycota</taxon>
        <taxon>Agaricomycotina</taxon>
        <taxon>Agaricomycetes</taxon>
        <taxon>Polyporales</taxon>
        <taxon>Fomitopsis</taxon>
    </lineage>
</organism>
<accession>S8F0Z0</accession>
<dbReference type="CDD" id="cd18186">
    <property type="entry name" value="BTB_POZ_ZBTB_KLHL-like"/>
    <property type="match status" value="1"/>
</dbReference>
<dbReference type="PROSITE" id="PS50097">
    <property type="entry name" value="BTB"/>
    <property type="match status" value="1"/>
</dbReference>
<keyword evidence="3" id="KW-1185">Reference proteome</keyword>
<gene>
    <name evidence="2" type="ORF">FOMPIDRAFT_1054136</name>
</gene>
<dbReference type="SMART" id="SM00225">
    <property type="entry name" value="BTB"/>
    <property type="match status" value="1"/>
</dbReference>
<feature type="domain" description="BTB" evidence="1">
    <location>
        <begin position="19"/>
        <end position="74"/>
    </location>
</feature>
<evidence type="ECO:0000259" key="1">
    <source>
        <dbReference type="PROSITE" id="PS50097"/>
    </source>
</evidence>
<dbReference type="SUPFAM" id="SSF54695">
    <property type="entry name" value="POZ domain"/>
    <property type="match status" value="1"/>
</dbReference>
<dbReference type="InParanoid" id="S8F0Z0"/>
<dbReference type="Pfam" id="PF00651">
    <property type="entry name" value="BTB"/>
    <property type="match status" value="1"/>
</dbReference>
<dbReference type="eggNOG" id="ENOG502SR31">
    <property type="taxonomic scope" value="Eukaryota"/>
</dbReference>
<evidence type="ECO:0000313" key="3">
    <source>
        <dbReference type="Proteomes" id="UP000015241"/>
    </source>
</evidence>
<dbReference type="EMBL" id="KE504206">
    <property type="protein sequence ID" value="EPS95505.1"/>
    <property type="molecule type" value="Genomic_DNA"/>
</dbReference>
<protein>
    <recommendedName>
        <fullName evidence="1">BTB domain-containing protein</fullName>
    </recommendedName>
</protein>
<name>S8F0Z0_FOMSC</name>
<reference evidence="2 3" key="1">
    <citation type="journal article" date="2012" name="Science">
        <title>The Paleozoic origin of enzymatic lignin decomposition reconstructed from 31 fungal genomes.</title>
        <authorList>
            <person name="Floudas D."/>
            <person name="Binder M."/>
            <person name="Riley R."/>
            <person name="Barry K."/>
            <person name="Blanchette R.A."/>
            <person name="Henrissat B."/>
            <person name="Martinez A.T."/>
            <person name="Otillar R."/>
            <person name="Spatafora J.W."/>
            <person name="Yadav J.S."/>
            <person name="Aerts A."/>
            <person name="Benoit I."/>
            <person name="Boyd A."/>
            <person name="Carlson A."/>
            <person name="Copeland A."/>
            <person name="Coutinho P.M."/>
            <person name="de Vries R.P."/>
            <person name="Ferreira P."/>
            <person name="Findley K."/>
            <person name="Foster B."/>
            <person name="Gaskell J."/>
            <person name="Glotzer D."/>
            <person name="Gorecki P."/>
            <person name="Heitman J."/>
            <person name="Hesse C."/>
            <person name="Hori C."/>
            <person name="Igarashi K."/>
            <person name="Jurgens J.A."/>
            <person name="Kallen N."/>
            <person name="Kersten P."/>
            <person name="Kohler A."/>
            <person name="Kuees U."/>
            <person name="Kumar T.K.A."/>
            <person name="Kuo A."/>
            <person name="LaButti K."/>
            <person name="Larrondo L.F."/>
            <person name="Lindquist E."/>
            <person name="Ling A."/>
            <person name="Lombard V."/>
            <person name="Lucas S."/>
            <person name="Lundell T."/>
            <person name="Martin R."/>
            <person name="McLaughlin D.J."/>
            <person name="Morgenstern I."/>
            <person name="Morin E."/>
            <person name="Murat C."/>
            <person name="Nagy L.G."/>
            <person name="Nolan M."/>
            <person name="Ohm R.A."/>
            <person name="Patyshakuliyeva A."/>
            <person name="Rokas A."/>
            <person name="Ruiz-Duenas F.J."/>
            <person name="Sabat G."/>
            <person name="Salamov A."/>
            <person name="Samejima M."/>
            <person name="Schmutz J."/>
            <person name="Slot J.C."/>
            <person name="St John F."/>
            <person name="Stenlid J."/>
            <person name="Sun H."/>
            <person name="Sun S."/>
            <person name="Syed K."/>
            <person name="Tsang A."/>
            <person name="Wiebenga A."/>
            <person name="Young D."/>
            <person name="Pisabarro A."/>
            <person name="Eastwood D.C."/>
            <person name="Martin F."/>
            <person name="Cullen D."/>
            <person name="Grigoriev I.V."/>
            <person name="Hibbett D.S."/>
        </authorList>
    </citation>
    <scope>NUCLEOTIDE SEQUENCE</scope>
    <source>
        <strain evidence="3">FP-58527</strain>
    </source>
</reference>
<dbReference type="HOGENOM" id="CLU_075133_1_1_1"/>
<dbReference type="AlphaFoldDB" id="S8F0Z0"/>
<dbReference type="STRING" id="743788.S8F0Z0"/>